<keyword evidence="2" id="KW-1185">Reference proteome</keyword>
<dbReference type="RefSeq" id="WP_236959075.1">
    <property type="nucleotide sequence ID" value="NZ_JAETXX010000005.1"/>
</dbReference>
<gene>
    <name evidence="1" type="ORF">JM658_09760</name>
</gene>
<dbReference type="EMBL" id="JAETXX010000005">
    <property type="protein sequence ID" value="MCF8715109.1"/>
    <property type="molecule type" value="Genomic_DNA"/>
</dbReference>
<evidence type="ECO:0000313" key="1">
    <source>
        <dbReference type="EMBL" id="MCF8715109.1"/>
    </source>
</evidence>
<comment type="caution">
    <text evidence="1">The sequence shown here is derived from an EMBL/GenBank/DDBJ whole genome shotgun (WGS) entry which is preliminary data.</text>
</comment>
<dbReference type="Proteomes" id="UP000829517">
    <property type="component" value="Unassembled WGS sequence"/>
</dbReference>
<evidence type="ECO:0000313" key="2">
    <source>
        <dbReference type="Proteomes" id="UP000829517"/>
    </source>
</evidence>
<organism evidence="1 2">
    <name type="scientific">Joostella atrarenae</name>
    <dbReference type="NCBI Taxonomy" id="679257"/>
    <lineage>
        <taxon>Bacteria</taxon>
        <taxon>Pseudomonadati</taxon>
        <taxon>Bacteroidota</taxon>
        <taxon>Flavobacteriia</taxon>
        <taxon>Flavobacteriales</taxon>
        <taxon>Flavobacteriaceae</taxon>
        <taxon>Joostella</taxon>
    </lineage>
</organism>
<protein>
    <submittedName>
        <fullName evidence="1">Uncharacterized protein</fullName>
    </submittedName>
</protein>
<sequence>MYLRLSYIKYLFQSTNQHGVHSPFVYCLATKALYKKSDLTTNMLLENWKKEVSFDPRKEKIINRALTYFNNSSFSSEHENAFSSNKTTYFSLKNSSLEDILDAKNEFSFFIIDHINNSFEAKNRWQQLKAKAAFDVSIDFYNIGFLFIKNGQAKEDFCIRI</sequence>
<accession>A0ABS9J3Y4</accession>
<name>A0ABS9J3Y4_9FLAO</name>
<proteinExistence type="predicted"/>
<reference evidence="1 2" key="1">
    <citation type="submission" date="2021-01" db="EMBL/GenBank/DDBJ databases">
        <title>Genome sequencing of Joostella atrarenae M1-2 (= KCTC 23194).</title>
        <authorList>
            <person name="Zakaria M.R."/>
            <person name="Lam M.Q."/>
            <person name="Chong C.S."/>
        </authorList>
    </citation>
    <scope>NUCLEOTIDE SEQUENCE [LARGE SCALE GENOMIC DNA]</scope>
    <source>
        <strain evidence="1 2">M1-2</strain>
    </source>
</reference>